<reference evidence="3 4" key="1">
    <citation type="submission" date="2014-04" db="EMBL/GenBank/DDBJ databases">
        <title>Draft genome sequence of Hydrogenovibrio marinus MH-110, a model organism for aerobic H2 metabolism.</title>
        <authorList>
            <person name="Cha H.J."/>
            <person name="Jo B.H."/>
            <person name="Hwang B.H."/>
        </authorList>
    </citation>
    <scope>NUCLEOTIDE SEQUENCE [LARGE SCALE GENOMIC DNA]</scope>
    <source>
        <strain evidence="3 4">MH-110</strain>
    </source>
</reference>
<feature type="transmembrane region" description="Helical" evidence="1">
    <location>
        <begin position="9"/>
        <end position="29"/>
    </location>
</feature>
<keyword evidence="1" id="KW-0812">Transmembrane</keyword>
<keyword evidence="1" id="KW-1133">Transmembrane helix</keyword>
<dbReference type="RefSeq" id="WP_029907619.1">
    <property type="nucleotide sequence ID" value="NZ_AP020335.1"/>
</dbReference>
<sequence>MKLKTSDWLIYGSAALSAILAVVFVYGYVENRIEDAKEHAQVKTVTVVEKPKLFSVVVANRDIYRGEKIDVDDLKVLSVPTDGVVVNGVITNPQDAVGHIAYQKIYAGEWLINKKIGTEKVKQQQSVEALLDKGERAIRIPVNADTGLLGILNPGDHVDVISVFQSTDDKRMISRTILQNIPVLSIGQVNRMKIQLQDGKESSSDDATNEKSVAQSMIAVEVNTKQAEQLALAMNVGAIHLMLRNPSDTDLVETQGVNLKVMEKGKGRPPKFKPKAKREVIEVMQGGDVQEVITR</sequence>
<organism evidence="3 4">
    <name type="scientific">Hydrogenovibrio marinus</name>
    <dbReference type="NCBI Taxonomy" id="28885"/>
    <lineage>
        <taxon>Bacteria</taxon>
        <taxon>Pseudomonadati</taxon>
        <taxon>Pseudomonadota</taxon>
        <taxon>Gammaproteobacteria</taxon>
        <taxon>Thiotrichales</taxon>
        <taxon>Piscirickettsiaceae</taxon>
        <taxon>Hydrogenovibrio</taxon>
    </lineage>
</organism>
<dbReference type="Pfam" id="PF08666">
    <property type="entry name" value="SAF"/>
    <property type="match status" value="1"/>
</dbReference>
<dbReference type="STRING" id="28885.EI16_10585"/>
<evidence type="ECO:0000313" key="4">
    <source>
        <dbReference type="Proteomes" id="UP000027341"/>
    </source>
</evidence>
<evidence type="ECO:0000313" key="3">
    <source>
        <dbReference type="EMBL" id="KDN96688.1"/>
    </source>
</evidence>
<protein>
    <submittedName>
        <fullName evidence="3">Pilus assembly protein CpaB</fullName>
    </submittedName>
</protein>
<dbReference type="InterPro" id="IPR031571">
    <property type="entry name" value="RcpC_dom"/>
</dbReference>
<keyword evidence="1" id="KW-0472">Membrane</keyword>
<dbReference type="SMART" id="SM00858">
    <property type="entry name" value="SAF"/>
    <property type="match status" value="1"/>
</dbReference>
<dbReference type="EMBL" id="JMIU01000001">
    <property type="protein sequence ID" value="KDN96688.1"/>
    <property type="molecule type" value="Genomic_DNA"/>
</dbReference>
<keyword evidence="4" id="KW-1185">Reference proteome</keyword>
<dbReference type="Gene3D" id="3.90.1210.10">
    <property type="entry name" value="Antifreeze-like/N-acetylneuraminic acid synthase C-terminal domain"/>
    <property type="match status" value="1"/>
</dbReference>
<dbReference type="AlphaFoldDB" id="A0A066ZSD0"/>
<gene>
    <name evidence="3" type="ORF">EI16_10585</name>
</gene>
<dbReference type="InterPro" id="IPR013974">
    <property type="entry name" value="SAF"/>
</dbReference>
<feature type="domain" description="SAF" evidence="2">
    <location>
        <begin position="54"/>
        <end position="117"/>
    </location>
</feature>
<proteinExistence type="predicted"/>
<dbReference type="CDD" id="cd11614">
    <property type="entry name" value="SAF_CpaB_FlgA_like"/>
    <property type="match status" value="1"/>
</dbReference>
<name>A0A066ZSD0_HYDMR</name>
<dbReference type="NCBIfam" id="TIGR03177">
    <property type="entry name" value="pilus_cpaB"/>
    <property type="match status" value="1"/>
</dbReference>
<evidence type="ECO:0000256" key="1">
    <source>
        <dbReference type="SAM" id="Phobius"/>
    </source>
</evidence>
<evidence type="ECO:0000259" key="2">
    <source>
        <dbReference type="SMART" id="SM00858"/>
    </source>
</evidence>
<comment type="caution">
    <text evidence="3">The sequence shown here is derived from an EMBL/GenBank/DDBJ whole genome shotgun (WGS) entry which is preliminary data.</text>
</comment>
<dbReference type="InterPro" id="IPR017592">
    <property type="entry name" value="Pilus_assmbl_Flp-typ_CpaB"/>
</dbReference>
<dbReference type="Proteomes" id="UP000027341">
    <property type="component" value="Unassembled WGS sequence"/>
</dbReference>
<dbReference type="Pfam" id="PF16976">
    <property type="entry name" value="RcpC"/>
    <property type="match status" value="1"/>
</dbReference>
<accession>A0A066ZSD0</accession>